<sequence length="48" mass="4903">MSTSRPGRSIVGAARLGRAVEVTIIAAPEGTVWVGGATNAYFRGTALI</sequence>
<dbReference type="EMBL" id="JBHSBH010000010">
    <property type="protein sequence ID" value="MFC3997595.1"/>
    <property type="molecule type" value="Genomic_DNA"/>
</dbReference>
<name>A0ABV8FNH9_9ACTN</name>
<gene>
    <name evidence="1" type="ORF">ACFOVU_16800</name>
</gene>
<evidence type="ECO:0000313" key="1">
    <source>
        <dbReference type="EMBL" id="MFC3997595.1"/>
    </source>
</evidence>
<evidence type="ECO:0000313" key="2">
    <source>
        <dbReference type="Proteomes" id="UP001595847"/>
    </source>
</evidence>
<keyword evidence="2" id="KW-1185">Reference proteome</keyword>
<organism evidence="1 2">
    <name type="scientific">Nocardiopsis sediminis</name>
    <dbReference type="NCBI Taxonomy" id="1778267"/>
    <lineage>
        <taxon>Bacteria</taxon>
        <taxon>Bacillati</taxon>
        <taxon>Actinomycetota</taxon>
        <taxon>Actinomycetes</taxon>
        <taxon>Streptosporangiales</taxon>
        <taxon>Nocardiopsidaceae</taxon>
        <taxon>Nocardiopsis</taxon>
    </lineage>
</organism>
<proteinExistence type="predicted"/>
<dbReference type="Proteomes" id="UP001595847">
    <property type="component" value="Unassembled WGS sequence"/>
</dbReference>
<protein>
    <recommendedName>
        <fullName evidence="3">PhzF family phenazine biosynthesis protein</fullName>
    </recommendedName>
</protein>
<comment type="caution">
    <text evidence="1">The sequence shown here is derived from an EMBL/GenBank/DDBJ whole genome shotgun (WGS) entry which is preliminary data.</text>
</comment>
<evidence type="ECO:0008006" key="3">
    <source>
        <dbReference type="Google" id="ProtNLM"/>
    </source>
</evidence>
<reference evidence="2" key="1">
    <citation type="journal article" date="2019" name="Int. J. Syst. Evol. Microbiol.">
        <title>The Global Catalogue of Microorganisms (GCM) 10K type strain sequencing project: providing services to taxonomists for standard genome sequencing and annotation.</title>
        <authorList>
            <consortium name="The Broad Institute Genomics Platform"/>
            <consortium name="The Broad Institute Genome Sequencing Center for Infectious Disease"/>
            <person name="Wu L."/>
            <person name="Ma J."/>
        </authorList>
    </citation>
    <scope>NUCLEOTIDE SEQUENCE [LARGE SCALE GENOMIC DNA]</scope>
    <source>
        <strain evidence="2">TBRC 1826</strain>
    </source>
</reference>
<dbReference type="RefSeq" id="WP_378534658.1">
    <property type="nucleotide sequence ID" value="NZ_JBHSBH010000010.1"/>
</dbReference>
<accession>A0ABV8FNH9</accession>